<feature type="domain" description="Glycosyl transferase family 1" evidence="1">
    <location>
        <begin position="226"/>
        <end position="380"/>
    </location>
</feature>
<keyword evidence="3" id="KW-1185">Reference proteome</keyword>
<dbReference type="OrthoDB" id="570545at2"/>
<gene>
    <name evidence="2" type="ORF">D7S89_21660</name>
</gene>
<dbReference type="EMBL" id="RBZV01000011">
    <property type="protein sequence ID" value="RKP44946.1"/>
    <property type="molecule type" value="Genomic_DNA"/>
</dbReference>
<accession>A0A494X987</accession>
<dbReference type="PANTHER" id="PTHR12526:SF630">
    <property type="entry name" value="GLYCOSYLTRANSFERASE"/>
    <property type="match status" value="1"/>
</dbReference>
<evidence type="ECO:0000259" key="1">
    <source>
        <dbReference type="Pfam" id="PF00534"/>
    </source>
</evidence>
<proteinExistence type="predicted"/>
<dbReference type="InterPro" id="IPR001296">
    <property type="entry name" value="Glyco_trans_1"/>
</dbReference>
<dbReference type="RefSeq" id="WP_121280900.1">
    <property type="nucleotide sequence ID" value="NZ_RBZV01000011.1"/>
</dbReference>
<dbReference type="GO" id="GO:0016757">
    <property type="term" value="F:glycosyltransferase activity"/>
    <property type="evidence" value="ECO:0007669"/>
    <property type="project" value="InterPro"/>
</dbReference>
<comment type="caution">
    <text evidence="2">The sequence shown here is derived from an EMBL/GenBank/DDBJ whole genome shotgun (WGS) entry which is preliminary data.</text>
</comment>
<dbReference type="SUPFAM" id="SSF53756">
    <property type="entry name" value="UDP-Glycosyltransferase/glycogen phosphorylase"/>
    <property type="match status" value="1"/>
</dbReference>
<dbReference type="Gene3D" id="3.40.50.2000">
    <property type="entry name" value="Glycogen Phosphorylase B"/>
    <property type="match status" value="2"/>
</dbReference>
<name>A0A494X987_9BURK</name>
<organism evidence="2 3">
    <name type="scientific">Trinickia fusca</name>
    <dbReference type="NCBI Taxonomy" id="2419777"/>
    <lineage>
        <taxon>Bacteria</taxon>
        <taxon>Pseudomonadati</taxon>
        <taxon>Pseudomonadota</taxon>
        <taxon>Betaproteobacteria</taxon>
        <taxon>Burkholderiales</taxon>
        <taxon>Burkholderiaceae</taxon>
        <taxon>Trinickia</taxon>
    </lineage>
</organism>
<sequence>MNRNPESTAGESHRPLRILFHIDDFGRGGTETALIAWLTRLDRQLFEPALAVTYPTDALAFWRAHSIPSDVPIHILASSPWMSELHQRERHRKLHKGEKIAHKLSTHTVIRPLVARRFLRLARHFDLVCDFDFTFRHIAGRGPVPWFGVSHYSFSARLAGKDDAHVARRVRQFSRYAAVAVLAPAMRREAEQLFAARKVRVVELPNVIDVEAIRKRAEAAIDRPAPSFIVSVARLDAGQKDHKTLLHAYAQLRGRCKSVPDLVLIGEGPDQAMLEREAAELGLRDSVHFLGFCSNPFPYVRQAEMLVLSSRYEGCPMVLAEAMALGTPVVSTDCPTGPRDLLNGGKAGMLVPVGDVGAMAEAMERLLTDPAVRADVRANALRHVESLAPASANQRMLALARELGVRPAARMPAEAAQIQ</sequence>
<keyword evidence="2" id="KW-0808">Transferase</keyword>
<reference evidence="2 3" key="1">
    <citation type="submission" date="2018-10" db="EMBL/GenBank/DDBJ databases">
        <title>Paraburkholderia sp. 7MK8-2, isolated from soil.</title>
        <authorList>
            <person name="Gao Z.-H."/>
            <person name="Qiu L.-H."/>
        </authorList>
    </citation>
    <scope>NUCLEOTIDE SEQUENCE [LARGE SCALE GENOMIC DNA]</scope>
    <source>
        <strain evidence="2 3">7MK8-2</strain>
    </source>
</reference>
<dbReference type="Pfam" id="PF00534">
    <property type="entry name" value="Glycos_transf_1"/>
    <property type="match status" value="1"/>
</dbReference>
<evidence type="ECO:0000313" key="3">
    <source>
        <dbReference type="Proteomes" id="UP000280434"/>
    </source>
</evidence>
<dbReference type="AlphaFoldDB" id="A0A494X987"/>
<dbReference type="CDD" id="cd03811">
    <property type="entry name" value="GT4_GT28_WabH-like"/>
    <property type="match status" value="1"/>
</dbReference>
<dbReference type="Proteomes" id="UP000280434">
    <property type="component" value="Unassembled WGS sequence"/>
</dbReference>
<protein>
    <submittedName>
        <fullName evidence="2">Glycosyltransferase</fullName>
    </submittedName>
</protein>
<evidence type="ECO:0000313" key="2">
    <source>
        <dbReference type="EMBL" id="RKP44946.1"/>
    </source>
</evidence>
<dbReference type="PANTHER" id="PTHR12526">
    <property type="entry name" value="GLYCOSYLTRANSFERASE"/>
    <property type="match status" value="1"/>
</dbReference>